<comment type="similarity">
    <text evidence="1">Belongs to the ANT/ATPSC lysine N-methyltransferase family.</text>
</comment>
<dbReference type="OrthoDB" id="66144at2759"/>
<dbReference type="GO" id="GO:1905706">
    <property type="term" value="P:regulation of mitochondrial ATP synthesis coupled proton transport"/>
    <property type="evidence" value="ECO:0007669"/>
    <property type="project" value="TreeGrafter"/>
</dbReference>
<reference evidence="5 6" key="1">
    <citation type="submission" date="2016-07" db="EMBL/GenBank/DDBJ databases">
        <title>Pervasive Adenine N6-methylation of Active Genes in Fungi.</title>
        <authorList>
            <consortium name="DOE Joint Genome Institute"/>
            <person name="Mondo S.J."/>
            <person name="Dannebaum R.O."/>
            <person name="Kuo R.C."/>
            <person name="Labutti K."/>
            <person name="Haridas S."/>
            <person name="Kuo A."/>
            <person name="Salamov A."/>
            <person name="Ahrendt S.R."/>
            <person name="Lipzen A."/>
            <person name="Sullivan W."/>
            <person name="Andreopoulos W.B."/>
            <person name="Clum A."/>
            <person name="Lindquist E."/>
            <person name="Daum C."/>
            <person name="Ramamoorthy G.K."/>
            <person name="Gryganskyi A."/>
            <person name="Culley D."/>
            <person name="Magnuson J.K."/>
            <person name="James T.Y."/>
            <person name="O'Malley M.A."/>
            <person name="Stajich J.E."/>
            <person name="Spatafora J.W."/>
            <person name="Visel A."/>
            <person name="Grigoriev I.V."/>
        </authorList>
    </citation>
    <scope>NUCLEOTIDE SEQUENCE [LARGE SCALE GENOMIC DNA]</scope>
    <source>
        <strain evidence="5 6">JEL800</strain>
    </source>
</reference>
<dbReference type="InterPro" id="IPR029063">
    <property type="entry name" value="SAM-dependent_MTases_sf"/>
</dbReference>
<dbReference type="GO" id="GO:0016279">
    <property type="term" value="F:protein-lysine N-methyltransferase activity"/>
    <property type="evidence" value="ECO:0007669"/>
    <property type="project" value="InterPro"/>
</dbReference>
<dbReference type="GO" id="GO:0032259">
    <property type="term" value="P:methylation"/>
    <property type="evidence" value="ECO:0007669"/>
    <property type="project" value="UniProtKB-KW"/>
</dbReference>
<keyword evidence="4" id="KW-0949">S-adenosyl-L-methionine</keyword>
<dbReference type="PANTHER" id="PTHR13610">
    <property type="entry name" value="METHYLTRANSFERASE DOMAIN-CONTAINING PROTEIN"/>
    <property type="match status" value="1"/>
</dbReference>
<feature type="non-terminal residue" evidence="5">
    <location>
        <position position="140"/>
    </location>
</feature>
<evidence type="ECO:0000313" key="6">
    <source>
        <dbReference type="Proteomes" id="UP000193642"/>
    </source>
</evidence>
<proteinExistence type="inferred from homology"/>
<comment type="caution">
    <text evidence="5">The sequence shown here is derived from an EMBL/GenBank/DDBJ whole genome shotgun (WGS) entry which is preliminary data.</text>
</comment>
<dbReference type="AlphaFoldDB" id="A0A1Y2BV56"/>
<dbReference type="EMBL" id="MCGO01000047">
    <property type="protein sequence ID" value="ORY37975.1"/>
    <property type="molecule type" value="Genomic_DNA"/>
</dbReference>
<dbReference type="GO" id="GO:0005739">
    <property type="term" value="C:mitochondrion"/>
    <property type="evidence" value="ECO:0007669"/>
    <property type="project" value="TreeGrafter"/>
</dbReference>
<sequence length="140" mass="15960">MAAKRYSVPLPSHSTLSHVPLFNRCVGVEVNSVLLAVSHVRATIDSIKSLVSKRVDSSERQSVSFVKRDMWKFDLSGFDVVMVFGDLRLMPLFREKFEKELREGSLVVSNRFAIPGWNPISSGDEFYVYRVERGHQNNLN</sequence>
<keyword evidence="3" id="KW-0808">Transferase</keyword>
<accession>A0A1Y2BV56</accession>
<gene>
    <name evidence="5" type="ORF">BCR33DRAFT_721173</name>
</gene>
<name>A0A1Y2BV56_9FUNG</name>
<dbReference type="PANTHER" id="PTHR13610:SF9">
    <property type="entry name" value="FI06469P"/>
    <property type="match status" value="1"/>
</dbReference>
<evidence type="ECO:0000256" key="3">
    <source>
        <dbReference type="ARBA" id="ARBA00022679"/>
    </source>
</evidence>
<protein>
    <submittedName>
        <fullName evidence="5">Uncharacterized protein</fullName>
    </submittedName>
</protein>
<keyword evidence="6" id="KW-1185">Reference proteome</keyword>
<dbReference type="STRING" id="329046.A0A1Y2BV56"/>
<evidence type="ECO:0000256" key="4">
    <source>
        <dbReference type="ARBA" id="ARBA00022691"/>
    </source>
</evidence>
<evidence type="ECO:0000256" key="2">
    <source>
        <dbReference type="ARBA" id="ARBA00022603"/>
    </source>
</evidence>
<dbReference type="InterPro" id="IPR026170">
    <property type="entry name" value="FAM173A/B"/>
</dbReference>
<dbReference type="Gene3D" id="3.40.50.150">
    <property type="entry name" value="Vaccinia Virus protein VP39"/>
    <property type="match status" value="1"/>
</dbReference>
<evidence type="ECO:0000256" key="1">
    <source>
        <dbReference type="ARBA" id="ARBA00010633"/>
    </source>
</evidence>
<keyword evidence="2" id="KW-0489">Methyltransferase</keyword>
<evidence type="ECO:0000313" key="5">
    <source>
        <dbReference type="EMBL" id="ORY37975.1"/>
    </source>
</evidence>
<organism evidence="5 6">
    <name type="scientific">Rhizoclosmatium globosum</name>
    <dbReference type="NCBI Taxonomy" id="329046"/>
    <lineage>
        <taxon>Eukaryota</taxon>
        <taxon>Fungi</taxon>
        <taxon>Fungi incertae sedis</taxon>
        <taxon>Chytridiomycota</taxon>
        <taxon>Chytridiomycota incertae sedis</taxon>
        <taxon>Chytridiomycetes</taxon>
        <taxon>Chytridiales</taxon>
        <taxon>Chytriomycetaceae</taxon>
        <taxon>Rhizoclosmatium</taxon>
    </lineage>
</organism>
<dbReference type="Proteomes" id="UP000193642">
    <property type="component" value="Unassembled WGS sequence"/>
</dbReference>